<name>A0A2G8TKP0_9BURK</name>
<reference evidence="1 2" key="1">
    <citation type="submission" date="2017-10" db="EMBL/GenBank/DDBJ databases">
        <title>Massilia psychrophilum sp. nov., a novel purple-pigmented bacterium isolated from Tianshan glacier, Xinjiang Municipality, China.</title>
        <authorList>
            <person name="Wang H."/>
        </authorList>
    </citation>
    <scope>NUCLEOTIDE SEQUENCE [LARGE SCALE GENOMIC DNA]</scope>
    <source>
        <strain evidence="1 2">JCM 30074</strain>
    </source>
</reference>
<organism evidence="1 2">
    <name type="scientific">Massilia eurypsychrophila</name>
    <dbReference type="NCBI Taxonomy" id="1485217"/>
    <lineage>
        <taxon>Bacteria</taxon>
        <taxon>Pseudomonadati</taxon>
        <taxon>Pseudomonadota</taxon>
        <taxon>Betaproteobacteria</taxon>
        <taxon>Burkholderiales</taxon>
        <taxon>Oxalobacteraceae</taxon>
        <taxon>Telluria group</taxon>
        <taxon>Massilia</taxon>
    </lineage>
</organism>
<dbReference type="InterPro" id="IPR053841">
    <property type="entry name" value="MksE"/>
</dbReference>
<dbReference type="AlphaFoldDB" id="A0A2G8TKP0"/>
<evidence type="ECO:0000313" key="2">
    <source>
        <dbReference type="Proteomes" id="UP000230390"/>
    </source>
</evidence>
<proteinExistence type="predicted"/>
<dbReference type="RefSeq" id="WP_099786414.1">
    <property type="nucleotide sequence ID" value="NZ_JBHLYV010000100.1"/>
</dbReference>
<protein>
    <recommendedName>
        <fullName evidence="3">DUF4194 domain-containing protein</fullName>
    </recommendedName>
</protein>
<sequence>MNPNSPPAPIALDKLTRLKDLFAMLNAGRHVNRLAEPVLWAELEREAAQYERVFGALGYELRIDGRGYAWFQTAEASGTVSKATRQLALLFMLIFEQQADAGQHLGRFVEWRIDRPLLAALLDKNRALLDAEGLAELDALQQLLDTAVRYGFADAANGAWRLLPAVFRYLDRFEELAGNADLAGESIALAAPQGEAP</sequence>
<dbReference type="EMBL" id="PDOC01000001">
    <property type="protein sequence ID" value="PIL46613.1"/>
    <property type="molecule type" value="Genomic_DNA"/>
</dbReference>
<keyword evidence="2" id="KW-1185">Reference proteome</keyword>
<gene>
    <name evidence="1" type="ORF">CR105_00155</name>
</gene>
<dbReference type="Pfam" id="PF21980">
    <property type="entry name" value="MksE"/>
    <property type="match status" value="1"/>
</dbReference>
<dbReference type="Proteomes" id="UP000230390">
    <property type="component" value="Unassembled WGS sequence"/>
</dbReference>
<evidence type="ECO:0008006" key="3">
    <source>
        <dbReference type="Google" id="ProtNLM"/>
    </source>
</evidence>
<accession>A0A2G8TKP0</accession>
<dbReference type="OrthoDB" id="5567958at2"/>
<evidence type="ECO:0000313" key="1">
    <source>
        <dbReference type="EMBL" id="PIL46613.1"/>
    </source>
</evidence>
<comment type="caution">
    <text evidence="1">The sequence shown here is derived from an EMBL/GenBank/DDBJ whole genome shotgun (WGS) entry which is preliminary data.</text>
</comment>